<evidence type="ECO:0000313" key="1">
    <source>
        <dbReference type="EMBL" id="GAG86139.1"/>
    </source>
</evidence>
<name>X1AT95_9ZZZZ</name>
<proteinExistence type="predicted"/>
<sequence>EETQAQMIQQQTDSLKAREQESLRVMRNTMERRGLTDSGLLFANEQAIRSGTSVAIAGAIADVQIKSALIKLASFETAMGQAGQFLNYLSTQSQLAYQPEFATWQAQQMATMQQWQGQLDLLKMEINQAYQTQNLTLQAQLQSQLDAQQHQYDLQLMEMEIEANQKAAAAEGWGNLVGTIFGWLFSWL</sequence>
<comment type="caution">
    <text evidence="1">The sequence shown here is derived from an EMBL/GenBank/DDBJ whole genome shotgun (WGS) entry which is preliminary data.</text>
</comment>
<reference evidence="1" key="1">
    <citation type="journal article" date="2014" name="Front. Microbiol.">
        <title>High frequency of phylogenetically diverse reductive dehalogenase-homologous genes in deep subseafloor sedimentary metagenomes.</title>
        <authorList>
            <person name="Kawai M."/>
            <person name="Futagami T."/>
            <person name="Toyoda A."/>
            <person name="Takaki Y."/>
            <person name="Nishi S."/>
            <person name="Hori S."/>
            <person name="Arai W."/>
            <person name="Tsubouchi T."/>
            <person name="Morono Y."/>
            <person name="Uchiyama I."/>
            <person name="Ito T."/>
            <person name="Fujiyama A."/>
            <person name="Inagaki F."/>
            <person name="Takami H."/>
        </authorList>
    </citation>
    <scope>NUCLEOTIDE SEQUENCE</scope>
    <source>
        <strain evidence="1">Expedition CK06-06</strain>
    </source>
</reference>
<dbReference type="EMBL" id="BART01016783">
    <property type="protein sequence ID" value="GAG86139.1"/>
    <property type="molecule type" value="Genomic_DNA"/>
</dbReference>
<accession>X1AT95</accession>
<organism evidence="1">
    <name type="scientific">marine sediment metagenome</name>
    <dbReference type="NCBI Taxonomy" id="412755"/>
    <lineage>
        <taxon>unclassified sequences</taxon>
        <taxon>metagenomes</taxon>
        <taxon>ecological metagenomes</taxon>
    </lineage>
</organism>
<feature type="non-terminal residue" evidence="1">
    <location>
        <position position="1"/>
    </location>
</feature>
<gene>
    <name evidence="1" type="ORF">S01H4_32172</name>
</gene>
<dbReference type="AlphaFoldDB" id="X1AT95"/>
<protein>
    <submittedName>
        <fullName evidence="1">Uncharacterized protein</fullName>
    </submittedName>
</protein>